<evidence type="ECO:0000313" key="1">
    <source>
        <dbReference type="EMBL" id="CAG5042577.1"/>
    </source>
</evidence>
<comment type="caution">
    <text evidence="1">The sequence shown here is derived from an EMBL/GenBank/DDBJ whole genome shotgun (WGS) entry which is preliminary data.</text>
</comment>
<gene>
    <name evidence="1" type="ORF">PAPOLLO_LOCUS22449</name>
</gene>
<reference evidence="1" key="1">
    <citation type="submission" date="2021-04" db="EMBL/GenBank/DDBJ databases">
        <authorList>
            <person name="Tunstrom K."/>
        </authorList>
    </citation>
    <scope>NUCLEOTIDE SEQUENCE</scope>
</reference>
<protein>
    <submittedName>
        <fullName evidence="1">(apollo) hypothetical protein</fullName>
    </submittedName>
</protein>
<proteinExistence type="predicted"/>
<sequence>MLVLLNLLRRPYQHKMADYIAFDALLLGTCWCPAAERWVTSSAPPGATLPPLRESSPQTPRRSFKFSFLEPGRRVLGVNCIAQARSCRRSQRAVCRLPAVVLSFFLYTLDYNCLKR</sequence>
<name>A0A8S3XTV4_PARAO</name>
<dbReference type="Proteomes" id="UP000691718">
    <property type="component" value="Unassembled WGS sequence"/>
</dbReference>
<keyword evidence="2" id="KW-1185">Reference proteome</keyword>
<dbReference type="EMBL" id="CAJQZP010001376">
    <property type="protein sequence ID" value="CAG5042577.1"/>
    <property type="molecule type" value="Genomic_DNA"/>
</dbReference>
<organism evidence="1 2">
    <name type="scientific">Parnassius apollo</name>
    <name type="common">Apollo butterfly</name>
    <name type="synonym">Papilio apollo</name>
    <dbReference type="NCBI Taxonomy" id="110799"/>
    <lineage>
        <taxon>Eukaryota</taxon>
        <taxon>Metazoa</taxon>
        <taxon>Ecdysozoa</taxon>
        <taxon>Arthropoda</taxon>
        <taxon>Hexapoda</taxon>
        <taxon>Insecta</taxon>
        <taxon>Pterygota</taxon>
        <taxon>Neoptera</taxon>
        <taxon>Endopterygota</taxon>
        <taxon>Lepidoptera</taxon>
        <taxon>Glossata</taxon>
        <taxon>Ditrysia</taxon>
        <taxon>Papilionoidea</taxon>
        <taxon>Papilionidae</taxon>
        <taxon>Parnassiinae</taxon>
        <taxon>Parnassini</taxon>
        <taxon>Parnassius</taxon>
        <taxon>Parnassius</taxon>
    </lineage>
</organism>
<dbReference type="AlphaFoldDB" id="A0A8S3XTV4"/>
<accession>A0A8S3XTV4</accession>
<evidence type="ECO:0000313" key="2">
    <source>
        <dbReference type="Proteomes" id="UP000691718"/>
    </source>
</evidence>